<dbReference type="EMBL" id="AMZH03013013">
    <property type="protein sequence ID" value="RRT49975.1"/>
    <property type="molecule type" value="Genomic_DNA"/>
</dbReference>
<proteinExistence type="predicted"/>
<feature type="compositionally biased region" description="Basic and acidic residues" evidence="1">
    <location>
        <begin position="1"/>
        <end position="17"/>
    </location>
</feature>
<dbReference type="AlphaFoldDB" id="A0A426YE10"/>
<accession>A0A426YE10</accession>
<feature type="region of interest" description="Disordered" evidence="1">
    <location>
        <begin position="1"/>
        <end position="30"/>
    </location>
</feature>
<reference evidence="2 3" key="1">
    <citation type="journal article" date="2014" name="Agronomy (Basel)">
        <title>A Draft Genome Sequence for Ensete ventricosum, the Drought-Tolerant Tree Against Hunger.</title>
        <authorList>
            <person name="Harrison J."/>
            <person name="Moore K.A."/>
            <person name="Paszkiewicz K."/>
            <person name="Jones T."/>
            <person name="Grant M."/>
            <person name="Ambacheew D."/>
            <person name="Muzemil S."/>
            <person name="Studholme D.J."/>
        </authorList>
    </citation>
    <scope>NUCLEOTIDE SEQUENCE [LARGE SCALE GENOMIC DNA]</scope>
</reference>
<sequence length="92" mass="10606">MTDSHRTHQSRSRESHRTRSRRRELPTAPPSLSLLHPLVSSPSCSPEITYSWLPLSFRPPFFSIALLRSHLITLRGWFWFRLCPLSAIPGAI</sequence>
<dbReference type="Proteomes" id="UP000287651">
    <property type="component" value="Unassembled WGS sequence"/>
</dbReference>
<evidence type="ECO:0000256" key="1">
    <source>
        <dbReference type="SAM" id="MobiDB-lite"/>
    </source>
</evidence>
<evidence type="ECO:0000313" key="2">
    <source>
        <dbReference type="EMBL" id="RRT49975.1"/>
    </source>
</evidence>
<comment type="caution">
    <text evidence="2">The sequence shown here is derived from an EMBL/GenBank/DDBJ whole genome shotgun (WGS) entry which is preliminary data.</text>
</comment>
<evidence type="ECO:0000313" key="3">
    <source>
        <dbReference type="Proteomes" id="UP000287651"/>
    </source>
</evidence>
<name>A0A426YE10_ENSVE</name>
<organism evidence="2 3">
    <name type="scientific">Ensete ventricosum</name>
    <name type="common">Abyssinian banana</name>
    <name type="synonym">Musa ensete</name>
    <dbReference type="NCBI Taxonomy" id="4639"/>
    <lineage>
        <taxon>Eukaryota</taxon>
        <taxon>Viridiplantae</taxon>
        <taxon>Streptophyta</taxon>
        <taxon>Embryophyta</taxon>
        <taxon>Tracheophyta</taxon>
        <taxon>Spermatophyta</taxon>
        <taxon>Magnoliopsida</taxon>
        <taxon>Liliopsida</taxon>
        <taxon>Zingiberales</taxon>
        <taxon>Musaceae</taxon>
        <taxon>Ensete</taxon>
    </lineage>
</organism>
<protein>
    <submittedName>
        <fullName evidence="2">Uncharacterized protein</fullName>
    </submittedName>
</protein>
<gene>
    <name evidence="2" type="ORF">B296_00046513</name>
</gene>